<name>L8X6N7_THACA</name>
<dbReference type="SUPFAM" id="SSF47954">
    <property type="entry name" value="Cyclin-like"/>
    <property type="match status" value="1"/>
</dbReference>
<comment type="caution">
    <text evidence="2">The sequence shown here is derived from an EMBL/GenBank/DDBJ whole genome shotgun (WGS) entry which is preliminary data.</text>
</comment>
<dbReference type="PANTHER" id="PTHR15615:SF10">
    <property type="entry name" value="PHO85 CYCLIN-2-RELATED"/>
    <property type="match status" value="1"/>
</dbReference>
<dbReference type="Gene3D" id="1.10.472.10">
    <property type="entry name" value="Cyclin-like"/>
    <property type="match status" value="1"/>
</dbReference>
<sequence>MHFRAAAGLYSPISLPASPAAYENRRLCPSSLVHPSSHAEYLLYHLEKPVTKEVTHYLVSRIQQILSHTPVADFEPVPITVPSLESFASILIRSTFITLPTIICASLYLDRLELSLSSRPIYNHNPTSPHCILLSVLIVASKHQNDSSLTNAAWCDAVAWSIKRCKLGNPRSVHMLIENVFSLTNIMAMERQCLDHLDFNLVVSEEEVELALVSMLQFFTGPNLPSAVSGSGQPDEDVESWLHGVSPEYVISVPNDMTGNSSQWFESPQPSFEYLCTRRGSAPAILEHPEQPAICGAPLSYAAFPSDVSDGVSSYPATPTAQSGANVDFDIEELCQEVDDALAEVEDQVYPDEFVFPVQAPTTVQYPESASDDEYGSPLYTRGRSTLSKPLGDSGFVPMNLRQMPLSAERTEFAQPAFWMEQSEMSFIAQTLTQGPEKNADEEKGMGSKWDVQAAGVAAAGRLEASLSANSCLDRKALPKQEVPQVNKLAVSLVLNIDDAPSVLAAANGLALDNHIAFRSNNGKWNDALFEMSNGLFSSSYSTHSDTLVERGLLFVVVFVVDWVEADAMVLEVLLNPNLECIALLQRKRIRFGNNRYNVDDFAEFFHNNDINRAKLMASRVKEEQAAVDARVLNVAVTHGGKFLAKVRAVLVLDVLDNWVPAVRKVSYAGSIRLLVKTYQLSLLIWSPYPGVSTMFNLSLTPFSAMTVYGTPSESQLSDARARRGQSGPWSRSSATRK</sequence>
<dbReference type="GO" id="GO:0000307">
    <property type="term" value="C:cyclin-dependent protein kinase holoenzyme complex"/>
    <property type="evidence" value="ECO:0007669"/>
    <property type="project" value="TreeGrafter"/>
</dbReference>
<dbReference type="GO" id="GO:0019901">
    <property type="term" value="F:protein kinase binding"/>
    <property type="evidence" value="ECO:0007669"/>
    <property type="project" value="InterPro"/>
</dbReference>
<proteinExistence type="predicted"/>
<evidence type="ECO:0000313" key="3">
    <source>
        <dbReference type="Proteomes" id="UP000011668"/>
    </source>
</evidence>
<keyword evidence="3" id="KW-1185">Reference proteome</keyword>
<dbReference type="PANTHER" id="PTHR15615">
    <property type="match status" value="1"/>
</dbReference>
<dbReference type="GO" id="GO:0016538">
    <property type="term" value="F:cyclin-dependent protein serine/threonine kinase regulator activity"/>
    <property type="evidence" value="ECO:0007669"/>
    <property type="project" value="TreeGrafter"/>
</dbReference>
<evidence type="ECO:0000313" key="2">
    <source>
        <dbReference type="EMBL" id="ELU45855.1"/>
    </source>
</evidence>
<reference evidence="2 3" key="1">
    <citation type="journal article" date="2013" name="Nat. Commun.">
        <title>The evolution and pathogenic mechanisms of the rice sheath blight pathogen.</title>
        <authorList>
            <person name="Zheng A."/>
            <person name="Lin R."/>
            <person name="Xu L."/>
            <person name="Qin P."/>
            <person name="Tang C."/>
            <person name="Ai P."/>
            <person name="Zhang D."/>
            <person name="Liu Y."/>
            <person name="Sun Z."/>
            <person name="Feng H."/>
            <person name="Wang Y."/>
            <person name="Chen Y."/>
            <person name="Liang X."/>
            <person name="Fu R."/>
            <person name="Li Q."/>
            <person name="Zhang J."/>
            <person name="Yu X."/>
            <person name="Xie Z."/>
            <person name="Ding L."/>
            <person name="Guan P."/>
            <person name="Tang J."/>
            <person name="Liang Y."/>
            <person name="Wang S."/>
            <person name="Deng Q."/>
            <person name="Li S."/>
            <person name="Zhu J."/>
            <person name="Wang L."/>
            <person name="Liu H."/>
            <person name="Li P."/>
        </authorList>
    </citation>
    <scope>NUCLEOTIDE SEQUENCE [LARGE SCALE GENOMIC DNA]</scope>
    <source>
        <strain evidence="3">AG-1 IA</strain>
    </source>
</reference>
<gene>
    <name evidence="2" type="ORF">AG1IA_00114</name>
</gene>
<dbReference type="GO" id="GO:0005634">
    <property type="term" value="C:nucleus"/>
    <property type="evidence" value="ECO:0007669"/>
    <property type="project" value="TreeGrafter"/>
</dbReference>
<dbReference type="CDD" id="cd20557">
    <property type="entry name" value="CYCLIN_ScPCL1-like"/>
    <property type="match status" value="1"/>
</dbReference>
<dbReference type="OrthoDB" id="10250320at2759"/>
<dbReference type="EMBL" id="AFRT01000029">
    <property type="protein sequence ID" value="ELU45855.1"/>
    <property type="molecule type" value="Genomic_DNA"/>
</dbReference>
<organism evidence="2 3">
    <name type="scientific">Thanatephorus cucumeris (strain AG1-IA)</name>
    <name type="common">Rice sheath blight fungus</name>
    <name type="synonym">Rhizoctonia solani</name>
    <dbReference type="NCBI Taxonomy" id="983506"/>
    <lineage>
        <taxon>Eukaryota</taxon>
        <taxon>Fungi</taxon>
        <taxon>Dikarya</taxon>
        <taxon>Basidiomycota</taxon>
        <taxon>Agaricomycotina</taxon>
        <taxon>Agaricomycetes</taxon>
        <taxon>Cantharellales</taxon>
        <taxon>Ceratobasidiaceae</taxon>
        <taxon>Rhizoctonia</taxon>
        <taxon>Rhizoctonia solani AG-1</taxon>
    </lineage>
</organism>
<evidence type="ECO:0000256" key="1">
    <source>
        <dbReference type="SAM" id="MobiDB-lite"/>
    </source>
</evidence>
<dbReference type="STRING" id="983506.L8X6N7"/>
<dbReference type="Proteomes" id="UP000011668">
    <property type="component" value="Unassembled WGS sequence"/>
</dbReference>
<protein>
    <submittedName>
        <fullName evidence="2">Cyclin domain-containing protein</fullName>
    </submittedName>
</protein>
<dbReference type="HOGENOM" id="CLU_376058_0_0_1"/>
<accession>L8X6N7</accession>
<dbReference type="InterPro" id="IPR036915">
    <property type="entry name" value="Cyclin-like_sf"/>
</dbReference>
<feature type="region of interest" description="Disordered" evidence="1">
    <location>
        <begin position="716"/>
        <end position="738"/>
    </location>
</feature>
<dbReference type="AlphaFoldDB" id="L8X6N7"/>
<dbReference type="InterPro" id="IPR013922">
    <property type="entry name" value="Cyclin_PHO80-like"/>
</dbReference>
<feature type="compositionally biased region" description="Polar residues" evidence="1">
    <location>
        <begin position="728"/>
        <end position="738"/>
    </location>
</feature>